<dbReference type="AlphaFoldDB" id="A0A8J4M5D9"/>
<dbReference type="PANTHER" id="PTHR42878">
    <property type="entry name" value="TWO-COMPONENT HISTIDINE KINASE"/>
    <property type="match status" value="1"/>
</dbReference>
<accession>A0A8J4M5D9</accession>
<dbReference type="PANTHER" id="PTHR42878:SF14">
    <property type="entry name" value="OSMOLARITY TWO-COMPONENT SYSTEM PROTEIN SSK1"/>
    <property type="match status" value="1"/>
</dbReference>
<dbReference type="InterPro" id="IPR005467">
    <property type="entry name" value="His_kinase_dom"/>
</dbReference>
<protein>
    <recommendedName>
        <fullName evidence="2">histidine kinase</fullName>
        <ecNumber evidence="2">2.7.13.3</ecNumber>
    </recommendedName>
</protein>
<dbReference type="EMBL" id="DTQM01000054">
    <property type="protein sequence ID" value="HGC42162.1"/>
    <property type="molecule type" value="Genomic_DNA"/>
</dbReference>
<evidence type="ECO:0000313" key="6">
    <source>
        <dbReference type="EMBL" id="HGC42162.1"/>
    </source>
</evidence>
<dbReference type="GO" id="GO:0007234">
    <property type="term" value="P:osmosensory signaling via phosphorelay pathway"/>
    <property type="evidence" value="ECO:0007669"/>
    <property type="project" value="TreeGrafter"/>
</dbReference>
<dbReference type="PROSITE" id="PS50109">
    <property type="entry name" value="HIS_KIN"/>
    <property type="match status" value="1"/>
</dbReference>
<evidence type="ECO:0000256" key="1">
    <source>
        <dbReference type="ARBA" id="ARBA00000085"/>
    </source>
</evidence>
<dbReference type="EC" id="2.7.13.3" evidence="2"/>
<dbReference type="InterPro" id="IPR003594">
    <property type="entry name" value="HATPase_dom"/>
</dbReference>
<dbReference type="SUPFAM" id="SSF55874">
    <property type="entry name" value="ATPase domain of HSP90 chaperone/DNA topoisomerase II/histidine kinase"/>
    <property type="match status" value="1"/>
</dbReference>
<reference evidence="6" key="1">
    <citation type="journal article" date="2020" name="mSystems">
        <title>Genome- and Community-Level Interaction Insights into Carbon Utilization and Element Cycling Functions of Hydrothermarchaeota in Hydrothermal Sediment.</title>
        <authorList>
            <person name="Zhou Z."/>
            <person name="Liu Y."/>
            <person name="Xu W."/>
            <person name="Pan J."/>
            <person name="Luo Z.H."/>
            <person name="Li M."/>
        </authorList>
    </citation>
    <scope>NUCLEOTIDE SEQUENCE</scope>
    <source>
        <strain evidence="6">SpSt-997</strain>
    </source>
</reference>
<dbReference type="Gene3D" id="3.30.565.10">
    <property type="entry name" value="Histidine kinase-like ATPase, C-terminal domain"/>
    <property type="match status" value="1"/>
</dbReference>
<dbReference type="GO" id="GO:0000156">
    <property type="term" value="F:phosphorelay response regulator activity"/>
    <property type="evidence" value="ECO:0007669"/>
    <property type="project" value="TreeGrafter"/>
</dbReference>
<dbReference type="InterPro" id="IPR036890">
    <property type="entry name" value="HATPase_C_sf"/>
</dbReference>
<organism evidence="6">
    <name type="scientific">Acidicaldus sp</name>
    <dbReference type="NCBI Taxonomy" id="1872105"/>
    <lineage>
        <taxon>Bacteria</taxon>
        <taxon>Pseudomonadati</taxon>
        <taxon>Pseudomonadota</taxon>
        <taxon>Alphaproteobacteria</taxon>
        <taxon>Acetobacterales</taxon>
        <taxon>Acetobacteraceae</taxon>
        <taxon>Acidicaldus</taxon>
    </lineage>
</organism>
<keyword evidence="4 6" id="KW-0418">Kinase</keyword>
<evidence type="ECO:0000256" key="2">
    <source>
        <dbReference type="ARBA" id="ARBA00012438"/>
    </source>
</evidence>
<keyword evidence="3" id="KW-0808">Transferase</keyword>
<feature type="domain" description="Histidine kinase" evidence="5">
    <location>
        <begin position="53"/>
        <end position="256"/>
    </location>
</feature>
<dbReference type="Pfam" id="PF02518">
    <property type="entry name" value="HATPase_c"/>
    <property type="match status" value="1"/>
</dbReference>
<evidence type="ECO:0000256" key="3">
    <source>
        <dbReference type="ARBA" id="ARBA00022679"/>
    </source>
</evidence>
<proteinExistence type="predicted"/>
<evidence type="ECO:0000259" key="5">
    <source>
        <dbReference type="PROSITE" id="PS50109"/>
    </source>
</evidence>
<comment type="caution">
    <text evidence="6">The sequence shown here is derived from an EMBL/GenBank/DDBJ whole genome shotgun (WGS) entry which is preliminary data.</text>
</comment>
<dbReference type="GO" id="GO:0030295">
    <property type="term" value="F:protein kinase activator activity"/>
    <property type="evidence" value="ECO:0007669"/>
    <property type="project" value="TreeGrafter"/>
</dbReference>
<dbReference type="InterPro" id="IPR050351">
    <property type="entry name" value="BphY/WalK/GraS-like"/>
</dbReference>
<gene>
    <name evidence="6" type="ORF">ENY07_02910</name>
</gene>
<name>A0A8J4M5D9_9PROT</name>
<dbReference type="SMART" id="SM00387">
    <property type="entry name" value="HATPase_c"/>
    <property type="match status" value="1"/>
</dbReference>
<evidence type="ECO:0000256" key="4">
    <source>
        <dbReference type="ARBA" id="ARBA00022777"/>
    </source>
</evidence>
<sequence>MDGVAVFLSGAALGVGLGGLMATLPWRAARARAQAEAELAQSGRATLARLVGLALHECRETTLRLLGEAQALASIAAARASAAAIAGLSRSLLGLADDLEAHLEPSASRKVLHEEALALAPLIDEAVATIAASLGPSQRQWRVAPEIATLSLLADRRALRQALIRILGHAARSSHHGDWIEITAEARAEGFSLAVSDEGTGLAVPEPGGGNGLDSRGIGLGLTLARALIEAHGGRLAIEATPRIGSRVTLELPATRLLRAARYA</sequence>
<dbReference type="GO" id="GO:0004673">
    <property type="term" value="F:protein histidine kinase activity"/>
    <property type="evidence" value="ECO:0007669"/>
    <property type="project" value="UniProtKB-EC"/>
</dbReference>
<dbReference type="CDD" id="cd00075">
    <property type="entry name" value="HATPase"/>
    <property type="match status" value="1"/>
</dbReference>
<comment type="catalytic activity">
    <reaction evidence="1">
        <text>ATP + protein L-histidine = ADP + protein N-phospho-L-histidine.</text>
        <dbReference type="EC" id="2.7.13.3"/>
    </reaction>
</comment>